<dbReference type="EMBL" id="IAAA01047066">
    <property type="protein sequence ID" value="LAA10822.1"/>
    <property type="molecule type" value="mRNA"/>
</dbReference>
<protein>
    <submittedName>
        <fullName evidence="1">Metalloendopeptidase</fullName>
    </submittedName>
</protein>
<sequence length="60" mass="6616">MKDAQFYIGLLAVTIAEEIQLIPDQEEEARIALQNPDLYDCDMAGIDGAFDDERNAIAGD</sequence>
<organism evidence="1">
    <name type="scientific">Parasteatoda tepidariorum</name>
    <name type="common">Common house spider</name>
    <name type="synonym">Achaearanea tepidariorum</name>
    <dbReference type="NCBI Taxonomy" id="114398"/>
    <lineage>
        <taxon>Eukaryota</taxon>
        <taxon>Metazoa</taxon>
        <taxon>Ecdysozoa</taxon>
        <taxon>Arthropoda</taxon>
        <taxon>Chelicerata</taxon>
        <taxon>Arachnida</taxon>
        <taxon>Araneae</taxon>
        <taxon>Araneomorphae</taxon>
        <taxon>Entelegynae</taxon>
        <taxon>Araneoidea</taxon>
        <taxon>Theridiidae</taxon>
        <taxon>Parasteatoda</taxon>
    </lineage>
</organism>
<dbReference type="AlphaFoldDB" id="A0A2L2YRN2"/>
<evidence type="ECO:0000313" key="1">
    <source>
        <dbReference type="EMBL" id="LAA10822.1"/>
    </source>
</evidence>
<reference evidence="1" key="1">
    <citation type="journal article" date="2016" name="Mol. Ecol. Resour.">
        <title>Evaluation of the impact of RNA preservation methods of spiders for de novo transcriptome assembly.</title>
        <authorList>
            <person name="Kono N."/>
            <person name="Nakamura H."/>
            <person name="Ito Y."/>
            <person name="Tomita M."/>
            <person name="Arakawa K."/>
        </authorList>
    </citation>
    <scope>NUCLEOTIDE SEQUENCE</scope>
    <source>
        <tissue evidence="1">Whole body</tissue>
    </source>
</reference>
<proteinExistence type="evidence at transcript level"/>
<accession>A0A2L2YRN2</accession>
<name>A0A2L2YRN2_PARTP</name>